<dbReference type="Proteomes" id="UP000481861">
    <property type="component" value="Unassembled WGS sequence"/>
</dbReference>
<sequence length="115" mass="12735">MLLLRSIVRQHFPDSHTRHYISRPAPTDSTTWPANMLAGSQEAMPYDAIAELVFSDEDTFHAFLKLVSAPEAAAQIAANEENFLAHGKMMAVMQDGTCVTRRENDEPQTMLAAST</sequence>
<dbReference type="AlphaFoldDB" id="A0A7C8I3T5"/>
<gene>
    <name evidence="3" type="ORF">BDV95DRAFT_669084</name>
</gene>
<reference evidence="3 4" key="1">
    <citation type="submission" date="2020-01" db="EMBL/GenBank/DDBJ databases">
        <authorList>
            <consortium name="DOE Joint Genome Institute"/>
            <person name="Haridas S."/>
            <person name="Albert R."/>
            <person name="Binder M."/>
            <person name="Bloem J."/>
            <person name="Labutti K."/>
            <person name="Salamov A."/>
            <person name="Andreopoulos B."/>
            <person name="Baker S.E."/>
            <person name="Barry K."/>
            <person name="Bills G."/>
            <person name="Bluhm B.H."/>
            <person name="Cannon C."/>
            <person name="Castanera R."/>
            <person name="Culley D.E."/>
            <person name="Daum C."/>
            <person name="Ezra D."/>
            <person name="Gonzalez J.B."/>
            <person name="Henrissat B."/>
            <person name="Kuo A."/>
            <person name="Liang C."/>
            <person name="Lipzen A."/>
            <person name="Lutzoni F."/>
            <person name="Magnuson J."/>
            <person name="Mondo S."/>
            <person name="Nolan M."/>
            <person name="Ohm R."/>
            <person name="Pangilinan J."/>
            <person name="Park H.-J.H."/>
            <person name="Ramirez L."/>
            <person name="Alfaro M."/>
            <person name="Sun H."/>
            <person name="Tritt A."/>
            <person name="Yoshinaga Y."/>
            <person name="Zwiers L.-H.L."/>
            <person name="Turgeon B.G."/>
            <person name="Goodwin S.B."/>
            <person name="Spatafora J.W."/>
            <person name="Crous P.W."/>
            <person name="Grigoriev I.V."/>
        </authorList>
    </citation>
    <scope>NUCLEOTIDE SEQUENCE [LARGE SCALE GENOMIC DNA]</scope>
    <source>
        <strain evidence="3 4">CBS 611.86</strain>
    </source>
</reference>
<organism evidence="3 4">
    <name type="scientific">Massariosphaeria phaeospora</name>
    <dbReference type="NCBI Taxonomy" id="100035"/>
    <lineage>
        <taxon>Eukaryota</taxon>
        <taxon>Fungi</taxon>
        <taxon>Dikarya</taxon>
        <taxon>Ascomycota</taxon>
        <taxon>Pezizomycotina</taxon>
        <taxon>Dothideomycetes</taxon>
        <taxon>Pleosporomycetidae</taxon>
        <taxon>Pleosporales</taxon>
        <taxon>Pleosporales incertae sedis</taxon>
        <taxon>Massariosphaeria</taxon>
    </lineage>
</organism>
<evidence type="ECO:0000256" key="1">
    <source>
        <dbReference type="ARBA" id="ARBA00005986"/>
    </source>
</evidence>
<proteinExistence type="inferred from homology"/>
<accession>A0A7C8I3T5</accession>
<dbReference type="InterPro" id="IPR009799">
    <property type="entry name" value="EthD_dom"/>
</dbReference>
<protein>
    <recommendedName>
        <fullName evidence="2">EthD domain-containing protein</fullName>
    </recommendedName>
</protein>
<name>A0A7C8I3T5_9PLEO</name>
<dbReference type="EMBL" id="JAADJZ010000014">
    <property type="protein sequence ID" value="KAF2870148.1"/>
    <property type="molecule type" value="Genomic_DNA"/>
</dbReference>
<dbReference type="OrthoDB" id="2519291at2759"/>
<comment type="similarity">
    <text evidence="1">Belongs to the tpcK family.</text>
</comment>
<evidence type="ECO:0000259" key="2">
    <source>
        <dbReference type="Pfam" id="PF07110"/>
    </source>
</evidence>
<comment type="caution">
    <text evidence="3">The sequence shown here is derived from an EMBL/GenBank/DDBJ whole genome shotgun (WGS) entry which is preliminary data.</text>
</comment>
<dbReference type="SUPFAM" id="SSF54909">
    <property type="entry name" value="Dimeric alpha+beta barrel"/>
    <property type="match status" value="1"/>
</dbReference>
<keyword evidence="4" id="KW-1185">Reference proteome</keyword>
<evidence type="ECO:0000313" key="3">
    <source>
        <dbReference type="EMBL" id="KAF2870148.1"/>
    </source>
</evidence>
<dbReference type="Pfam" id="PF07110">
    <property type="entry name" value="EthD"/>
    <property type="match status" value="1"/>
</dbReference>
<dbReference type="GO" id="GO:0016491">
    <property type="term" value="F:oxidoreductase activity"/>
    <property type="evidence" value="ECO:0007669"/>
    <property type="project" value="InterPro"/>
</dbReference>
<feature type="domain" description="EthD" evidence="2">
    <location>
        <begin position="10"/>
        <end position="85"/>
    </location>
</feature>
<dbReference type="Gene3D" id="3.30.70.100">
    <property type="match status" value="1"/>
</dbReference>
<evidence type="ECO:0000313" key="4">
    <source>
        <dbReference type="Proteomes" id="UP000481861"/>
    </source>
</evidence>
<dbReference type="InterPro" id="IPR011008">
    <property type="entry name" value="Dimeric_a/b-barrel"/>
</dbReference>